<reference evidence="13" key="1">
    <citation type="submission" date="2022-07" db="EMBL/GenBank/DDBJ databases">
        <authorList>
            <person name="Trinca V."/>
            <person name="Uliana J.V.C."/>
            <person name="Torres T.T."/>
            <person name="Ward R.J."/>
            <person name="Monesi N."/>
        </authorList>
    </citation>
    <scope>NUCLEOTIDE SEQUENCE</scope>
    <source>
        <strain evidence="13">HSMRA1968</strain>
        <tissue evidence="13">Whole embryos</tissue>
    </source>
</reference>
<evidence type="ECO:0000256" key="7">
    <source>
        <dbReference type="ARBA" id="ARBA00022771"/>
    </source>
</evidence>
<dbReference type="Pfam" id="PF22191">
    <property type="entry name" value="IBR_1"/>
    <property type="match status" value="1"/>
</dbReference>
<dbReference type="Gene3D" id="1.20.120.1750">
    <property type="match status" value="1"/>
</dbReference>
<name>A0A9Q0N5A4_9DIPT</name>
<dbReference type="SUPFAM" id="SSF57850">
    <property type="entry name" value="RING/U-box"/>
    <property type="match status" value="3"/>
</dbReference>
<evidence type="ECO:0000256" key="8">
    <source>
        <dbReference type="ARBA" id="ARBA00022786"/>
    </source>
</evidence>
<dbReference type="GO" id="GO:0008270">
    <property type="term" value="F:zinc ion binding"/>
    <property type="evidence" value="ECO:0007669"/>
    <property type="project" value="UniProtKB-KW"/>
</dbReference>
<accession>A0A9Q0N5A4</accession>
<evidence type="ECO:0000256" key="9">
    <source>
        <dbReference type="ARBA" id="ARBA00022833"/>
    </source>
</evidence>
<dbReference type="InterPro" id="IPR013083">
    <property type="entry name" value="Znf_RING/FYVE/PHD"/>
</dbReference>
<keyword evidence="5" id="KW-0479">Metal-binding</keyword>
<keyword evidence="6" id="KW-0677">Repeat</keyword>
<evidence type="ECO:0000313" key="14">
    <source>
        <dbReference type="Proteomes" id="UP001151699"/>
    </source>
</evidence>
<evidence type="ECO:0000259" key="12">
    <source>
        <dbReference type="PROSITE" id="PS51873"/>
    </source>
</evidence>
<dbReference type="Pfam" id="PF01485">
    <property type="entry name" value="IBR"/>
    <property type="match status" value="1"/>
</dbReference>
<dbReference type="AlphaFoldDB" id="A0A9Q0N5A4"/>
<protein>
    <recommendedName>
        <fullName evidence="3">RBR-type E3 ubiquitin transferase</fullName>
        <ecNumber evidence="3">2.3.2.31</ecNumber>
    </recommendedName>
</protein>
<sequence length="469" mass="54504">MSTSQSFNEDEMSNSSFKVIAYDEVVRKMNEEIKRVSATLNVPPTIMRIILDRYNWNILKLLETFPFDSPTERDSFLRKAGVMIPSDRSISDELDANVDCGICYDSDGTTGLQCGHKFCRSCWRKYLTFKINECGEETIPCAAPNCDIFVLDSIVRSLISDPNVLQKYNGLISNKYVMWSKTLYWCKSPDCQFVIEIDYGTHVTCRCGSEFCCECYEDAHAPISCKHLKKWKEHDSCNQIYLSNFTKQCPKCQIDIEKNGGCPHMVCTTCKHSFCWNCLKPWYNHNPHDCNKTKSLESQQKRTRNERLRTCWHHYSKNKNALEDESQCLNIPWQMVNIDRRFELRRVSATILRCRRLLMYSYALIYYLEESNAVCIAESSLDGLEEKVDKLSSKLKEYEQSKTETTTSLFSVTENSNKEDMEMDVTEKMSEENLIESIVNDSSHCDEESKKLSKVFENGHDKSIWTYCE</sequence>
<dbReference type="OrthoDB" id="69641at2759"/>
<dbReference type="Pfam" id="PF21235">
    <property type="entry name" value="UBA_ARI1"/>
    <property type="match status" value="1"/>
</dbReference>
<dbReference type="PANTHER" id="PTHR11685">
    <property type="entry name" value="RBR FAMILY RING FINGER AND IBR DOMAIN-CONTAINING"/>
    <property type="match status" value="1"/>
</dbReference>
<proteinExistence type="inferred from homology"/>
<evidence type="ECO:0000256" key="4">
    <source>
        <dbReference type="ARBA" id="ARBA00022679"/>
    </source>
</evidence>
<keyword evidence="8" id="KW-0833">Ubl conjugation pathway</keyword>
<organism evidence="13 14">
    <name type="scientific">Pseudolycoriella hygida</name>
    <dbReference type="NCBI Taxonomy" id="35572"/>
    <lineage>
        <taxon>Eukaryota</taxon>
        <taxon>Metazoa</taxon>
        <taxon>Ecdysozoa</taxon>
        <taxon>Arthropoda</taxon>
        <taxon>Hexapoda</taxon>
        <taxon>Insecta</taxon>
        <taxon>Pterygota</taxon>
        <taxon>Neoptera</taxon>
        <taxon>Endopterygota</taxon>
        <taxon>Diptera</taxon>
        <taxon>Nematocera</taxon>
        <taxon>Sciaroidea</taxon>
        <taxon>Sciaridae</taxon>
        <taxon>Pseudolycoriella</taxon>
    </lineage>
</organism>
<dbReference type="InterPro" id="IPR002867">
    <property type="entry name" value="IBR_dom"/>
</dbReference>
<feature type="domain" description="RING-type" evidence="11">
    <location>
        <begin position="100"/>
        <end position="134"/>
    </location>
</feature>
<dbReference type="InterPro" id="IPR044066">
    <property type="entry name" value="TRIAD_supradom"/>
</dbReference>
<evidence type="ECO:0000256" key="1">
    <source>
        <dbReference type="ARBA" id="ARBA00001798"/>
    </source>
</evidence>
<keyword evidence="4" id="KW-0808">Transferase</keyword>
<keyword evidence="7 10" id="KW-0863">Zinc-finger</keyword>
<dbReference type="Gene3D" id="3.30.40.10">
    <property type="entry name" value="Zinc/RING finger domain, C3HC4 (zinc finger)"/>
    <property type="match status" value="1"/>
</dbReference>
<evidence type="ECO:0000313" key="13">
    <source>
        <dbReference type="EMBL" id="KAJ6643382.1"/>
    </source>
</evidence>
<comment type="similarity">
    <text evidence="2">Belongs to the RBR family. Ariadne subfamily.</text>
</comment>
<dbReference type="GO" id="GO:0016567">
    <property type="term" value="P:protein ubiquitination"/>
    <property type="evidence" value="ECO:0007669"/>
    <property type="project" value="InterPro"/>
</dbReference>
<dbReference type="SMART" id="SM00647">
    <property type="entry name" value="IBR"/>
    <property type="match status" value="2"/>
</dbReference>
<evidence type="ECO:0000256" key="5">
    <source>
        <dbReference type="ARBA" id="ARBA00022723"/>
    </source>
</evidence>
<dbReference type="InterPro" id="IPR031127">
    <property type="entry name" value="E3_UB_ligase_RBR"/>
</dbReference>
<dbReference type="InterPro" id="IPR048962">
    <property type="entry name" value="ARIH1-like_UBL"/>
</dbReference>
<dbReference type="EMBL" id="WJQU01000002">
    <property type="protein sequence ID" value="KAJ6643382.1"/>
    <property type="molecule type" value="Genomic_DNA"/>
</dbReference>
<comment type="caution">
    <text evidence="13">The sequence shown here is derived from an EMBL/GenBank/DDBJ whole genome shotgun (WGS) entry which is preliminary data.</text>
</comment>
<dbReference type="Pfam" id="PF13923">
    <property type="entry name" value="zf-C3HC4_2"/>
    <property type="match status" value="1"/>
</dbReference>
<dbReference type="InterPro" id="IPR017907">
    <property type="entry name" value="Znf_RING_CS"/>
</dbReference>
<dbReference type="GO" id="GO:0061630">
    <property type="term" value="F:ubiquitin protein ligase activity"/>
    <property type="evidence" value="ECO:0007669"/>
    <property type="project" value="UniProtKB-EC"/>
</dbReference>
<feature type="domain" description="RING-type" evidence="12">
    <location>
        <begin position="96"/>
        <end position="299"/>
    </location>
</feature>
<dbReference type="FunFam" id="3.30.40.10:FF:000019">
    <property type="entry name" value="RBR-type E3 ubiquitin transferase"/>
    <property type="match status" value="1"/>
</dbReference>
<comment type="catalytic activity">
    <reaction evidence="1">
        <text>[E2 ubiquitin-conjugating enzyme]-S-ubiquitinyl-L-cysteine + [acceptor protein]-L-lysine = [E2 ubiquitin-conjugating enzyme]-L-cysteine + [acceptor protein]-N(6)-ubiquitinyl-L-lysine.</text>
        <dbReference type="EC" id="2.3.2.31"/>
    </reaction>
</comment>
<keyword evidence="9" id="KW-0862">Zinc</keyword>
<keyword evidence="14" id="KW-1185">Reference proteome</keyword>
<evidence type="ECO:0000256" key="10">
    <source>
        <dbReference type="PROSITE-ProRule" id="PRU00175"/>
    </source>
</evidence>
<dbReference type="Proteomes" id="UP001151699">
    <property type="component" value="Chromosome B"/>
</dbReference>
<dbReference type="SMART" id="SM00184">
    <property type="entry name" value="RING"/>
    <property type="match status" value="2"/>
</dbReference>
<dbReference type="InterPro" id="IPR001841">
    <property type="entry name" value="Znf_RING"/>
</dbReference>
<dbReference type="PROSITE" id="PS50089">
    <property type="entry name" value="ZF_RING_2"/>
    <property type="match status" value="1"/>
</dbReference>
<dbReference type="PROSITE" id="PS00518">
    <property type="entry name" value="ZF_RING_1"/>
    <property type="match status" value="1"/>
</dbReference>
<dbReference type="PROSITE" id="PS51873">
    <property type="entry name" value="TRIAD"/>
    <property type="match status" value="1"/>
</dbReference>
<dbReference type="EC" id="2.3.2.31" evidence="3"/>
<evidence type="ECO:0000259" key="11">
    <source>
        <dbReference type="PROSITE" id="PS50089"/>
    </source>
</evidence>
<evidence type="ECO:0000256" key="2">
    <source>
        <dbReference type="ARBA" id="ARBA00005884"/>
    </source>
</evidence>
<gene>
    <name evidence="13" type="primary">Arih1</name>
    <name evidence="13" type="ORF">Bhyg_08342</name>
</gene>
<evidence type="ECO:0000256" key="3">
    <source>
        <dbReference type="ARBA" id="ARBA00012251"/>
    </source>
</evidence>
<evidence type="ECO:0000256" key="6">
    <source>
        <dbReference type="ARBA" id="ARBA00022737"/>
    </source>
</evidence>